<dbReference type="InterPro" id="IPR000182">
    <property type="entry name" value="GNAT_dom"/>
</dbReference>
<evidence type="ECO:0000259" key="3">
    <source>
        <dbReference type="PROSITE" id="PS51186"/>
    </source>
</evidence>
<keyword evidence="2" id="KW-0012">Acyltransferase</keyword>
<feature type="domain" description="N-acetyltransferase" evidence="3">
    <location>
        <begin position="119"/>
        <end position="256"/>
    </location>
</feature>
<reference evidence="4 5" key="1">
    <citation type="submission" date="2020-02" db="EMBL/GenBank/DDBJ databases">
        <authorList>
            <person name="Babadi Z.K."/>
            <person name="Risdian C."/>
            <person name="Ebrahimipour G.H."/>
            <person name="Wink J."/>
        </authorList>
    </citation>
    <scope>NUCLEOTIDE SEQUENCE [LARGE SCALE GENOMIC DNA]</scope>
    <source>
        <strain evidence="4 5">ZKHCc1 1396</strain>
    </source>
</reference>
<gene>
    <name evidence="4" type="ORF">G4177_19855</name>
</gene>
<dbReference type="Gene3D" id="3.40.630.30">
    <property type="match status" value="1"/>
</dbReference>
<dbReference type="SUPFAM" id="SSF55729">
    <property type="entry name" value="Acyl-CoA N-acyltransferases (Nat)"/>
    <property type="match status" value="1"/>
</dbReference>
<organism evidence="4 5">
    <name type="scientific">Corallococcus soli</name>
    <dbReference type="NCBI Taxonomy" id="2710757"/>
    <lineage>
        <taxon>Bacteria</taxon>
        <taxon>Pseudomonadati</taxon>
        <taxon>Myxococcota</taxon>
        <taxon>Myxococcia</taxon>
        <taxon>Myxococcales</taxon>
        <taxon>Cystobacterineae</taxon>
        <taxon>Myxococcaceae</taxon>
        <taxon>Corallococcus</taxon>
    </lineage>
</organism>
<dbReference type="InterPro" id="IPR050832">
    <property type="entry name" value="Bact_Acetyltransf"/>
</dbReference>
<name>A0ABR9PR73_9BACT</name>
<evidence type="ECO:0000256" key="1">
    <source>
        <dbReference type="ARBA" id="ARBA00022679"/>
    </source>
</evidence>
<dbReference type="RefSeq" id="WP_193349891.1">
    <property type="nucleotide sequence ID" value="NZ_CBCSIP010000232.1"/>
</dbReference>
<accession>A0ABR9PR73</accession>
<keyword evidence="1" id="KW-0808">Transferase</keyword>
<dbReference type="EMBL" id="JAAIYO010000005">
    <property type="protein sequence ID" value="MBE4750426.1"/>
    <property type="molecule type" value="Genomic_DNA"/>
</dbReference>
<sequence>MTDAELTSRLHTNLIAFKRLQAERGSLRHLSLPGVEAFALPAYQDAHFQQVLFTHADALSQALPAVRDFYRGLGLSRWRVTLTPWQRDAKAVLAEQGYRFDFTIPAMGAWLKDLPDAAPGVPVESMGDLTDLVELNVSAYGPEWRDILATWRRPPPPSVHTVVARDAGRPLSCGLAVDVADTAGVYLVATHPEARGLGMATAVMRGLIAGARARGCTATVLQSTAAGLRIYRHLGFRDLGEWEHWVPPPGQGRALG</sequence>
<dbReference type="PROSITE" id="PS51186">
    <property type="entry name" value="GNAT"/>
    <property type="match status" value="1"/>
</dbReference>
<evidence type="ECO:0000256" key="2">
    <source>
        <dbReference type="ARBA" id="ARBA00023315"/>
    </source>
</evidence>
<dbReference type="Pfam" id="PF00583">
    <property type="entry name" value="Acetyltransf_1"/>
    <property type="match status" value="1"/>
</dbReference>
<dbReference type="PANTHER" id="PTHR43877">
    <property type="entry name" value="AMINOALKYLPHOSPHONATE N-ACETYLTRANSFERASE-RELATED-RELATED"/>
    <property type="match status" value="1"/>
</dbReference>
<evidence type="ECO:0000313" key="5">
    <source>
        <dbReference type="Proteomes" id="UP001516472"/>
    </source>
</evidence>
<evidence type="ECO:0000313" key="4">
    <source>
        <dbReference type="EMBL" id="MBE4750426.1"/>
    </source>
</evidence>
<dbReference type="InterPro" id="IPR016181">
    <property type="entry name" value="Acyl_CoA_acyltransferase"/>
</dbReference>
<comment type="caution">
    <text evidence="4">The sequence shown here is derived from an EMBL/GenBank/DDBJ whole genome shotgun (WGS) entry which is preliminary data.</text>
</comment>
<proteinExistence type="predicted"/>
<protein>
    <submittedName>
        <fullName evidence="4">GNAT family N-acetyltransferase</fullName>
    </submittedName>
</protein>
<dbReference type="Proteomes" id="UP001516472">
    <property type="component" value="Unassembled WGS sequence"/>
</dbReference>
<dbReference type="CDD" id="cd04301">
    <property type="entry name" value="NAT_SF"/>
    <property type="match status" value="1"/>
</dbReference>
<keyword evidence="5" id="KW-1185">Reference proteome</keyword>